<evidence type="ECO:0000313" key="3">
    <source>
        <dbReference type="EMBL" id="TFK78044.1"/>
    </source>
</evidence>
<proteinExistence type="predicted"/>
<dbReference type="EMBL" id="ML212864">
    <property type="protein sequence ID" value="TFK78044.1"/>
    <property type="molecule type" value="Genomic_DNA"/>
</dbReference>
<keyword evidence="2" id="KW-0472">Membrane</keyword>
<feature type="compositionally biased region" description="Low complexity" evidence="1">
    <location>
        <begin position="173"/>
        <end position="195"/>
    </location>
</feature>
<feature type="region of interest" description="Disordered" evidence="1">
    <location>
        <begin position="173"/>
        <end position="258"/>
    </location>
</feature>
<keyword evidence="2" id="KW-0812">Transmembrane</keyword>
<organism evidence="3 4">
    <name type="scientific">Polyporus arcularius HHB13444</name>
    <dbReference type="NCBI Taxonomy" id="1314778"/>
    <lineage>
        <taxon>Eukaryota</taxon>
        <taxon>Fungi</taxon>
        <taxon>Dikarya</taxon>
        <taxon>Basidiomycota</taxon>
        <taxon>Agaricomycotina</taxon>
        <taxon>Agaricomycetes</taxon>
        <taxon>Polyporales</taxon>
        <taxon>Polyporaceae</taxon>
        <taxon>Polyporus</taxon>
    </lineage>
</organism>
<feature type="transmembrane region" description="Helical" evidence="2">
    <location>
        <begin position="12"/>
        <end position="33"/>
    </location>
</feature>
<accession>A0A5C3NLF6</accession>
<dbReference type="AlphaFoldDB" id="A0A5C3NLF6"/>
<gene>
    <name evidence="3" type="ORF">K466DRAFT_668544</name>
</gene>
<protein>
    <recommendedName>
        <fullName evidence="5">MARVEL domain-containing protein</fullName>
    </recommendedName>
</protein>
<evidence type="ECO:0000256" key="2">
    <source>
        <dbReference type="SAM" id="Phobius"/>
    </source>
</evidence>
<feature type="compositionally biased region" description="Low complexity" evidence="1">
    <location>
        <begin position="203"/>
        <end position="218"/>
    </location>
</feature>
<dbReference type="STRING" id="1314778.A0A5C3NLF6"/>
<evidence type="ECO:0000313" key="4">
    <source>
        <dbReference type="Proteomes" id="UP000308197"/>
    </source>
</evidence>
<evidence type="ECO:0008006" key="5">
    <source>
        <dbReference type="Google" id="ProtNLM"/>
    </source>
</evidence>
<feature type="compositionally biased region" description="Polar residues" evidence="1">
    <location>
        <begin position="239"/>
        <end position="258"/>
    </location>
</feature>
<reference evidence="3 4" key="1">
    <citation type="journal article" date="2019" name="Nat. Ecol. Evol.">
        <title>Megaphylogeny resolves global patterns of mushroom evolution.</title>
        <authorList>
            <person name="Varga T."/>
            <person name="Krizsan K."/>
            <person name="Foldi C."/>
            <person name="Dima B."/>
            <person name="Sanchez-Garcia M."/>
            <person name="Sanchez-Ramirez S."/>
            <person name="Szollosi G.J."/>
            <person name="Szarkandi J.G."/>
            <person name="Papp V."/>
            <person name="Albert L."/>
            <person name="Andreopoulos W."/>
            <person name="Angelini C."/>
            <person name="Antonin V."/>
            <person name="Barry K.W."/>
            <person name="Bougher N.L."/>
            <person name="Buchanan P."/>
            <person name="Buyck B."/>
            <person name="Bense V."/>
            <person name="Catcheside P."/>
            <person name="Chovatia M."/>
            <person name="Cooper J."/>
            <person name="Damon W."/>
            <person name="Desjardin D."/>
            <person name="Finy P."/>
            <person name="Geml J."/>
            <person name="Haridas S."/>
            <person name="Hughes K."/>
            <person name="Justo A."/>
            <person name="Karasinski D."/>
            <person name="Kautmanova I."/>
            <person name="Kiss B."/>
            <person name="Kocsube S."/>
            <person name="Kotiranta H."/>
            <person name="LaButti K.M."/>
            <person name="Lechner B.E."/>
            <person name="Liimatainen K."/>
            <person name="Lipzen A."/>
            <person name="Lukacs Z."/>
            <person name="Mihaltcheva S."/>
            <person name="Morgado L.N."/>
            <person name="Niskanen T."/>
            <person name="Noordeloos M.E."/>
            <person name="Ohm R.A."/>
            <person name="Ortiz-Santana B."/>
            <person name="Ovrebo C."/>
            <person name="Racz N."/>
            <person name="Riley R."/>
            <person name="Savchenko A."/>
            <person name="Shiryaev A."/>
            <person name="Soop K."/>
            <person name="Spirin V."/>
            <person name="Szebenyi C."/>
            <person name="Tomsovsky M."/>
            <person name="Tulloss R.E."/>
            <person name="Uehling J."/>
            <person name="Grigoriev I.V."/>
            <person name="Vagvolgyi C."/>
            <person name="Papp T."/>
            <person name="Martin F.M."/>
            <person name="Miettinen O."/>
            <person name="Hibbett D.S."/>
            <person name="Nagy L.G."/>
        </authorList>
    </citation>
    <scope>NUCLEOTIDE SEQUENCE [LARGE SCALE GENOMIC DNA]</scope>
    <source>
        <strain evidence="3 4">HHB13444</strain>
    </source>
</reference>
<keyword evidence="4" id="KW-1185">Reference proteome</keyword>
<keyword evidence="2" id="KW-1133">Transmembrane helix</keyword>
<feature type="transmembrane region" description="Helical" evidence="2">
    <location>
        <begin position="71"/>
        <end position="92"/>
    </location>
</feature>
<feature type="transmembrane region" description="Helical" evidence="2">
    <location>
        <begin position="39"/>
        <end position="64"/>
    </location>
</feature>
<sequence>MHWLQIVRLSVLGFAIFCGIVVASLSAHLIAYVEENFGGYYAFAALGVATGGLTMLSLPVILIIDLLRKGAFTSLVVVELSWLGILWVLWLATAALTVDSTSAVFTTCDFIYPILNQLCHETQAIEAFSFLAWIALLAYTILLLIVALVNASRGAPMWKSTVAASGGIAPSPAATAGAGQQVQQQQQQQPLMTTPMTPPPAGQQPMQQYQPQPIYGGQPHTGAYPQQQQQQQPAPTPLSGVSHTQNGSVSGYSSYPQV</sequence>
<evidence type="ECO:0000256" key="1">
    <source>
        <dbReference type="SAM" id="MobiDB-lite"/>
    </source>
</evidence>
<name>A0A5C3NLF6_9APHY</name>
<dbReference type="Proteomes" id="UP000308197">
    <property type="component" value="Unassembled WGS sequence"/>
</dbReference>
<dbReference type="InParanoid" id="A0A5C3NLF6"/>
<feature type="transmembrane region" description="Helical" evidence="2">
    <location>
        <begin position="130"/>
        <end position="149"/>
    </location>
</feature>